<dbReference type="SUPFAM" id="SSF49899">
    <property type="entry name" value="Concanavalin A-like lectins/glucanases"/>
    <property type="match status" value="1"/>
</dbReference>
<accession>A0A939JCJ9</accession>
<sequence length="543" mass="59577">MNTCFSPLGKAGLLGVSLLLGSCAKETAVPATAPTAAPTSSALVCGPRPESSDYQLYPLGDQLAPIGDVMPYFDSAANAFKVYYLKDIWNDATHQRHPWWGLSTSNFVSYAGLPVGEALSCSTQGCEQDYALGTGSITKKGSTYYAFYTGHNPNYPSACVSRKEGVMLATSRGLGQKFVKDPSFTTIYAPTGQGFDEQDNFRDPFVFRDDASNSYHMLVSARKNVNGTWRGIIARYTSPNLKSWTYAGILYDGGATNYFMLETPEVFKLGDTYYLLFSDIDTKHVYYRKGPSATGPWSLPTGPDRFEGNGIYAAKTAADNYDRYLFGWTNRLGGSTDGGNWQWGGNLVAHKLYQKANKDLAVTIPHTLKNHLEAQPEPLTKDSQWGNVTNSIPNTHSYTLSSPANQDVANVLFNPVAPVRYKLHATVSYSSANKDFGFFLGACDGYDDVYSLRFVPGQQRFSLDKTRRSALTTTTVATNDAPFPLAPNTEYNVDIVFENSMVVVYLNNEVALSSRIYRAAGTSWGIFVDNSTATFKNITVTKP</sequence>
<evidence type="ECO:0000256" key="2">
    <source>
        <dbReference type="ARBA" id="ARBA00012758"/>
    </source>
</evidence>
<dbReference type="Pfam" id="PF08244">
    <property type="entry name" value="Glyco_hydro_32C"/>
    <property type="match status" value="1"/>
</dbReference>
<comment type="similarity">
    <text evidence="1 5">Belongs to the glycosyl hydrolase 32 family.</text>
</comment>
<dbReference type="Pfam" id="PF00251">
    <property type="entry name" value="Glyco_hydro_32N"/>
    <property type="match status" value="1"/>
</dbReference>
<dbReference type="Proteomes" id="UP000664144">
    <property type="component" value="Unassembled WGS sequence"/>
</dbReference>
<keyword evidence="9" id="KW-1185">Reference proteome</keyword>
<organism evidence="8 9">
    <name type="scientific">Hymenobacter telluris</name>
    <dbReference type="NCBI Taxonomy" id="2816474"/>
    <lineage>
        <taxon>Bacteria</taxon>
        <taxon>Pseudomonadati</taxon>
        <taxon>Bacteroidota</taxon>
        <taxon>Cytophagia</taxon>
        <taxon>Cytophagales</taxon>
        <taxon>Hymenobacteraceae</taxon>
        <taxon>Hymenobacter</taxon>
    </lineage>
</organism>
<dbReference type="PANTHER" id="PTHR43101">
    <property type="entry name" value="BETA-FRUCTOSIDASE"/>
    <property type="match status" value="1"/>
</dbReference>
<evidence type="ECO:0000259" key="6">
    <source>
        <dbReference type="Pfam" id="PF00251"/>
    </source>
</evidence>
<dbReference type="SMART" id="SM00640">
    <property type="entry name" value="Glyco_32"/>
    <property type="match status" value="1"/>
</dbReference>
<evidence type="ECO:0000259" key="7">
    <source>
        <dbReference type="Pfam" id="PF08244"/>
    </source>
</evidence>
<keyword evidence="3 5" id="KW-0378">Hydrolase</keyword>
<dbReference type="Gene3D" id="2.60.120.560">
    <property type="entry name" value="Exo-inulinase, domain 1"/>
    <property type="match status" value="1"/>
</dbReference>
<dbReference type="CDD" id="cd08995">
    <property type="entry name" value="GH32_EcAec43-like"/>
    <property type="match status" value="1"/>
</dbReference>
<dbReference type="EMBL" id="JAFLQZ010000005">
    <property type="protein sequence ID" value="MBO0358450.1"/>
    <property type="molecule type" value="Genomic_DNA"/>
</dbReference>
<comment type="caution">
    <text evidence="8">The sequence shown here is derived from an EMBL/GenBank/DDBJ whole genome shotgun (WGS) entry which is preliminary data.</text>
</comment>
<evidence type="ECO:0000256" key="1">
    <source>
        <dbReference type="ARBA" id="ARBA00009902"/>
    </source>
</evidence>
<dbReference type="GO" id="GO:0004564">
    <property type="term" value="F:beta-fructofuranosidase activity"/>
    <property type="evidence" value="ECO:0007669"/>
    <property type="project" value="UniProtKB-EC"/>
</dbReference>
<dbReference type="AlphaFoldDB" id="A0A939JCJ9"/>
<dbReference type="InterPro" id="IPR023296">
    <property type="entry name" value="Glyco_hydro_beta-prop_sf"/>
</dbReference>
<dbReference type="InterPro" id="IPR051214">
    <property type="entry name" value="GH32_Enzymes"/>
</dbReference>
<feature type="domain" description="Glycosyl hydrolase family 32 C-terminal" evidence="7">
    <location>
        <begin position="416"/>
        <end position="541"/>
    </location>
</feature>
<dbReference type="SUPFAM" id="SSF75005">
    <property type="entry name" value="Arabinanase/levansucrase/invertase"/>
    <property type="match status" value="1"/>
</dbReference>
<evidence type="ECO:0000256" key="5">
    <source>
        <dbReference type="RuleBase" id="RU362110"/>
    </source>
</evidence>
<feature type="domain" description="Glycosyl hydrolase family 32 N-terminal" evidence="6">
    <location>
        <begin position="78"/>
        <end position="334"/>
    </location>
</feature>
<reference evidence="8" key="1">
    <citation type="submission" date="2021-03" db="EMBL/GenBank/DDBJ databases">
        <authorList>
            <person name="Kim M.K."/>
        </authorList>
    </citation>
    <scope>NUCLEOTIDE SEQUENCE</scope>
    <source>
        <strain evidence="8">BT186</strain>
    </source>
</reference>
<dbReference type="InterPro" id="IPR013189">
    <property type="entry name" value="Glyco_hydro_32_C"/>
</dbReference>
<dbReference type="Gene3D" id="2.115.10.20">
    <property type="entry name" value="Glycosyl hydrolase domain, family 43"/>
    <property type="match status" value="1"/>
</dbReference>
<evidence type="ECO:0000256" key="4">
    <source>
        <dbReference type="ARBA" id="ARBA00023295"/>
    </source>
</evidence>
<dbReference type="PANTHER" id="PTHR43101:SF1">
    <property type="entry name" value="BETA-FRUCTOSIDASE"/>
    <property type="match status" value="1"/>
</dbReference>
<proteinExistence type="inferred from homology"/>
<evidence type="ECO:0000313" key="8">
    <source>
        <dbReference type="EMBL" id="MBO0358450.1"/>
    </source>
</evidence>
<evidence type="ECO:0000313" key="9">
    <source>
        <dbReference type="Proteomes" id="UP000664144"/>
    </source>
</evidence>
<dbReference type="GO" id="GO:0005975">
    <property type="term" value="P:carbohydrate metabolic process"/>
    <property type="evidence" value="ECO:0007669"/>
    <property type="project" value="InterPro"/>
</dbReference>
<gene>
    <name evidence="8" type="ORF">J0X19_10880</name>
</gene>
<dbReference type="InterPro" id="IPR001362">
    <property type="entry name" value="Glyco_hydro_32"/>
</dbReference>
<dbReference type="InterPro" id="IPR013148">
    <property type="entry name" value="Glyco_hydro_32_N"/>
</dbReference>
<protein>
    <recommendedName>
        <fullName evidence="2">beta-fructofuranosidase</fullName>
        <ecNumber evidence="2">3.2.1.26</ecNumber>
    </recommendedName>
</protein>
<dbReference type="InterPro" id="IPR013320">
    <property type="entry name" value="ConA-like_dom_sf"/>
</dbReference>
<name>A0A939JCJ9_9BACT</name>
<evidence type="ECO:0000256" key="3">
    <source>
        <dbReference type="ARBA" id="ARBA00022801"/>
    </source>
</evidence>
<dbReference type="RefSeq" id="WP_206984380.1">
    <property type="nucleotide sequence ID" value="NZ_JAFLQZ010000005.1"/>
</dbReference>
<dbReference type="EC" id="3.2.1.26" evidence="2"/>
<keyword evidence="4 5" id="KW-0326">Glycosidase</keyword>